<evidence type="ECO:0000256" key="1">
    <source>
        <dbReference type="SAM" id="MobiDB-lite"/>
    </source>
</evidence>
<evidence type="ECO:0000313" key="2">
    <source>
        <dbReference type="EMBL" id="CAG7817794.1"/>
    </source>
</evidence>
<dbReference type="Proteomes" id="UP000708208">
    <property type="component" value="Unassembled WGS sequence"/>
</dbReference>
<proteinExistence type="predicted"/>
<feature type="compositionally biased region" description="Low complexity" evidence="1">
    <location>
        <begin position="39"/>
        <end position="48"/>
    </location>
</feature>
<sequence length="78" mass="8582">MMDEDDEMLNFNSFTIEVQILLERAACMSTPINEDSSLDDPPTSSTTLVRENTGNESNENIEIGVQPAPDYHTSACEG</sequence>
<dbReference type="AlphaFoldDB" id="A0A8J2KRW2"/>
<feature type="region of interest" description="Disordered" evidence="1">
    <location>
        <begin position="31"/>
        <end position="78"/>
    </location>
</feature>
<accession>A0A8J2KRW2</accession>
<keyword evidence="3" id="KW-1185">Reference proteome</keyword>
<reference evidence="2" key="1">
    <citation type="submission" date="2021-06" db="EMBL/GenBank/DDBJ databases">
        <authorList>
            <person name="Hodson N. C."/>
            <person name="Mongue J. A."/>
            <person name="Jaron S. K."/>
        </authorList>
    </citation>
    <scope>NUCLEOTIDE SEQUENCE</scope>
</reference>
<comment type="caution">
    <text evidence="2">The sequence shown here is derived from an EMBL/GenBank/DDBJ whole genome shotgun (WGS) entry which is preliminary data.</text>
</comment>
<name>A0A8J2KRW2_9HEXA</name>
<feature type="compositionally biased region" description="Polar residues" evidence="1">
    <location>
        <begin position="49"/>
        <end position="60"/>
    </location>
</feature>
<gene>
    <name evidence="2" type="ORF">AFUS01_LOCUS28340</name>
</gene>
<dbReference type="EMBL" id="CAJVCH010403647">
    <property type="protein sequence ID" value="CAG7817794.1"/>
    <property type="molecule type" value="Genomic_DNA"/>
</dbReference>
<organism evidence="2 3">
    <name type="scientific">Allacma fusca</name>
    <dbReference type="NCBI Taxonomy" id="39272"/>
    <lineage>
        <taxon>Eukaryota</taxon>
        <taxon>Metazoa</taxon>
        <taxon>Ecdysozoa</taxon>
        <taxon>Arthropoda</taxon>
        <taxon>Hexapoda</taxon>
        <taxon>Collembola</taxon>
        <taxon>Symphypleona</taxon>
        <taxon>Sminthuridae</taxon>
        <taxon>Allacma</taxon>
    </lineage>
</organism>
<protein>
    <submittedName>
        <fullName evidence="2">Uncharacterized protein</fullName>
    </submittedName>
</protein>
<evidence type="ECO:0000313" key="3">
    <source>
        <dbReference type="Proteomes" id="UP000708208"/>
    </source>
</evidence>